<feature type="compositionally biased region" description="Basic and acidic residues" evidence="1">
    <location>
        <begin position="341"/>
        <end position="352"/>
    </location>
</feature>
<keyword evidence="2" id="KW-1133">Transmembrane helix</keyword>
<evidence type="ECO:0000313" key="3">
    <source>
        <dbReference type="EMBL" id="KAJ0401619.1"/>
    </source>
</evidence>
<dbReference type="EMBL" id="JAKCXM010000123">
    <property type="protein sequence ID" value="KAJ0401619.1"/>
    <property type="molecule type" value="Genomic_DNA"/>
</dbReference>
<dbReference type="Proteomes" id="UP001209570">
    <property type="component" value="Unassembled WGS sequence"/>
</dbReference>
<dbReference type="AlphaFoldDB" id="A0AAD5QAW8"/>
<keyword evidence="2" id="KW-0472">Membrane</keyword>
<organism evidence="3 4">
    <name type="scientific">Pythium insidiosum</name>
    <name type="common">Pythiosis disease agent</name>
    <dbReference type="NCBI Taxonomy" id="114742"/>
    <lineage>
        <taxon>Eukaryota</taxon>
        <taxon>Sar</taxon>
        <taxon>Stramenopiles</taxon>
        <taxon>Oomycota</taxon>
        <taxon>Peronosporomycetes</taxon>
        <taxon>Pythiales</taxon>
        <taxon>Pythiaceae</taxon>
        <taxon>Pythium</taxon>
    </lineage>
</organism>
<accession>A0AAD5QAW8</accession>
<evidence type="ECO:0000256" key="1">
    <source>
        <dbReference type="SAM" id="MobiDB-lite"/>
    </source>
</evidence>
<keyword evidence="2" id="KW-0812">Transmembrane</keyword>
<evidence type="ECO:0000256" key="2">
    <source>
        <dbReference type="SAM" id="Phobius"/>
    </source>
</evidence>
<feature type="transmembrane region" description="Helical" evidence="2">
    <location>
        <begin position="89"/>
        <end position="114"/>
    </location>
</feature>
<keyword evidence="4" id="KW-1185">Reference proteome</keyword>
<reference evidence="3" key="1">
    <citation type="submission" date="2021-12" db="EMBL/GenBank/DDBJ databases">
        <title>Prjna785345.</title>
        <authorList>
            <person name="Rujirawat T."/>
            <person name="Krajaejun T."/>
        </authorList>
    </citation>
    <scope>NUCLEOTIDE SEQUENCE</scope>
    <source>
        <strain evidence="3">Pi057C3</strain>
    </source>
</reference>
<feature type="region of interest" description="Disordered" evidence="1">
    <location>
        <begin position="341"/>
        <end position="364"/>
    </location>
</feature>
<evidence type="ECO:0000313" key="4">
    <source>
        <dbReference type="Proteomes" id="UP001209570"/>
    </source>
</evidence>
<protein>
    <submittedName>
        <fullName evidence="3">Uncharacterized protein</fullName>
    </submittedName>
</protein>
<feature type="transmembrane region" description="Helical" evidence="2">
    <location>
        <begin position="303"/>
        <end position="326"/>
    </location>
</feature>
<name>A0AAD5QAW8_PYTIN</name>
<proteinExistence type="predicted"/>
<gene>
    <name evidence="3" type="ORF">P43SY_005998</name>
</gene>
<feature type="transmembrane region" description="Helical" evidence="2">
    <location>
        <begin position="12"/>
        <end position="33"/>
    </location>
</feature>
<feature type="transmembrane region" description="Helical" evidence="2">
    <location>
        <begin position="53"/>
        <end position="82"/>
    </location>
</feature>
<comment type="caution">
    <text evidence="3">The sequence shown here is derived from an EMBL/GenBank/DDBJ whole genome shotgun (WGS) entry which is preliminary data.</text>
</comment>
<sequence length="364" mass="40126">MGSGTRWLRRLCLSATLVVANLAFFGIASWLLVAGSAVRKAGWIDVFEDDFPWFHWVYVLLVVLLSTLVGVMALTGVFNVLCRRRQVVIWIYAVCAVLTTLLALFLTVVGIVSWSTAGSWRSRPTMNPAIESNAASEFNAVYCVAQAGFLCTAPSSAQWLVHFGAGDLRDIFLNDRVAATVKKAMAADRATRGHSLLELCEDETSPLHIPVMSPAVAELCTWCGGVADVKSYVHLVAWANTKCSPTPEIATYCADTQWCNITDKLVDTPASLGRPDAFAMVDALTNDVSATPYGHCRRPFLNYWTSLSAWFTLLSAGMALAMALVLRVSWLVMRRQDKYTDHVTGKRPERRPLVNTTDRTNRQP</sequence>